<reference evidence="2 3" key="1">
    <citation type="submission" date="2019-06" db="EMBL/GenBank/DDBJ databases">
        <authorList>
            <person name="Rodrigo-Torres L."/>
            <person name="Arahal R. D."/>
            <person name="Lucena T."/>
        </authorList>
    </citation>
    <scope>NUCLEOTIDE SEQUENCE [LARGE SCALE GENOMIC DNA]</scope>
    <source>
        <strain evidence="2 3">SB0023/3</strain>
    </source>
</reference>
<feature type="domain" description="TadE-like" evidence="1">
    <location>
        <begin position="31"/>
        <end position="70"/>
    </location>
</feature>
<name>A0A509ECG0_9HYPH</name>
<gene>
    <name evidence="2" type="ORF">MET9862_02539</name>
</gene>
<dbReference type="RefSeq" id="WP_244612694.1">
    <property type="nucleotide sequence ID" value="NZ_CABFPH010000031.1"/>
</dbReference>
<sequence>MRHLMARRARPGAGRMRAILAARRFRAAQGGIAAVEFAIVLPILLTILVGLSEYAHAIDTWRKLTLLARTVSDMTAQGDTQNPISTTLVSDILASSTAVMRPLDASTVKIVVSAMGVTLTGATLIPKVCSSVANANAVKRTVGLPNDLTVPAGFQTAGMRYVLTEVSMAYRPMIGSALVKIFGSTAGTVTLKASFPWPTRGGAKVAPNIYTEVILPDPDAKNAKPC</sequence>
<dbReference type="Proteomes" id="UP000410984">
    <property type="component" value="Unassembled WGS sequence"/>
</dbReference>
<dbReference type="InterPro" id="IPR012495">
    <property type="entry name" value="TadE-like_dom"/>
</dbReference>
<evidence type="ECO:0000313" key="3">
    <source>
        <dbReference type="Proteomes" id="UP000410984"/>
    </source>
</evidence>
<accession>A0A509ECG0</accession>
<organism evidence="2 3">
    <name type="scientific">Methylobacterium symbioticum</name>
    <dbReference type="NCBI Taxonomy" id="2584084"/>
    <lineage>
        <taxon>Bacteria</taxon>
        <taxon>Pseudomonadati</taxon>
        <taxon>Pseudomonadota</taxon>
        <taxon>Alphaproteobacteria</taxon>
        <taxon>Hyphomicrobiales</taxon>
        <taxon>Methylobacteriaceae</taxon>
        <taxon>Methylobacterium</taxon>
    </lineage>
</organism>
<keyword evidence="3" id="KW-1185">Reference proteome</keyword>
<dbReference type="EMBL" id="CABFPH010000031">
    <property type="protein sequence ID" value="VUD71947.1"/>
    <property type="molecule type" value="Genomic_DNA"/>
</dbReference>
<dbReference type="Pfam" id="PF07811">
    <property type="entry name" value="TadE"/>
    <property type="match status" value="1"/>
</dbReference>
<evidence type="ECO:0000313" key="2">
    <source>
        <dbReference type="EMBL" id="VUD71947.1"/>
    </source>
</evidence>
<evidence type="ECO:0000259" key="1">
    <source>
        <dbReference type="Pfam" id="PF07811"/>
    </source>
</evidence>
<protein>
    <recommendedName>
        <fullName evidence="1">TadE-like domain-containing protein</fullName>
    </recommendedName>
</protein>
<dbReference type="AlphaFoldDB" id="A0A509ECG0"/>
<proteinExistence type="predicted"/>